<sequence length="206" mass="22641">MSVVLFRKILWILIAATLALLVYLSIPGTSIKDNSPAPGNAETVGPAPGGPFSMIAHTGETVTEKTYAGKGWLMFVGFTNCPDICPTTLAEMSSWFDALGAEADGLTGFLVTVDPERDTVDVLRQYISSFDDRIVALRPSPSELANFAKAYRIYYAKVPTQEGDYTMDHTAGVLLFDRDGKFSGTIDREEPKEVALQKIRRLLDRR</sequence>
<proteinExistence type="inferred from homology"/>
<dbReference type="SUPFAM" id="SSF52833">
    <property type="entry name" value="Thioredoxin-like"/>
    <property type="match status" value="1"/>
</dbReference>
<keyword evidence="4" id="KW-1015">Disulfide bond</keyword>
<dbReference type="OrthoDB" id="9790194at2"/>
<evidence type="ECO:0000313" key="6">
    <source>
        <dbReference type="Proteomes" id="UP000012062"/>
    </source>
</evidence>
<gene>
    <name evidence="5" type="ORF">MESS2_740010</name>
</gene>
<evidence type="ECO:0000313" key="5">
    <source>
        <dbReference type="EMBL" id="CCV08383.1"/>
    </source>
</evidence>
<evidence type="ECO:0000256" key="4">
    <source>
        <dbReference type="PIRSR" id="PIRSR603782-2"/>
    </source>
</evidence>
<dbReference type="Gene3D" id="3.40.30.10">
    <property type="entry name" value="Glutaredoxin"/>
    <property type="match status" value="1"/>
</dbReference>
<comment type="similarity">
    <text evidence="1">Belongs to the SCO1/2 family.</text>
</comment>
<dbReference type="eggNOG" id="COG1999">
    <property type="taxonomic scope" value="Bacteria"/>
</dbReference>
<dbReference type="InterPro" id="IPR003782">
    <property type="entry name" value="SCO1/SenC"/>
</dbReference>
<comment type="caution">
    <text evidence="5">The sequence shown here is derived from an EMBL/GenBank/DDBJ whole genome shotgun (WGS) entry which is preliminary data.</text>
</comment>
<dbReference type="CDD" id="cd02968">
    <property type="entry name" value="SCO"/>
    <property type="match status" value="1"/>
</dbReference>
<reference evidence="5 6" key="1">
    <citation type="submission" date="2013-02" db="EMBL/GenBank/DDBJ databases">
        <authorList>
            <person name="Genoscope - CEA"/>
        </authorList>
    </citation>
    <scope>NUCLEOTIDE SEQUENCE [LARGE SCALE GENOMIC DNA]</scope>
    <source>
        <strain evidence="5 6">STM 2683</strain>
    </source>
</reference>
<organism evidence="5 6">
    <name type="scientific">Mesorhizobium metallidurans STM 2683</name>
    <dbReference type="NCBI Taxonomy" id="1297569"/>
    <lineage>
        <taxon>Bacteria</taxon>
        <taxon>Pseudomonadati</taxon>
        <taxon>Pseudomonadota</taxon>
        <taxon>Alphaproteobacteria</taxon>
        <taxon>Hyphomicrobiales</taxon>
        <taxon>Phyllobacteriaceae</taxon>
        <taxon>Mesorhizobium</taxon>
    </lineage>
</organism>
<dbReference type="InterPro" id="IPR036249">
    <property type="entry name" value="Thioredoxin-like_sf"/>
</dbReference>
<feature type="binding site" evidence="3">
    <location>
        <position position="81"/>
    </location>
    <ligand>
        <name>Cu cation</name>
        <dbReference type="ChEBI" id="CHEBI:23378"/>
    </ligand>
</feature>
<dbReference type="GO" id="GO:0046872">
    <property type="term" value="F:metal ion binding"/>
    <property type="evidence" value="ECO:0007669"/>
    <property type="project" value="UniProtKB-KW"/>
</dbReference>
<dbReference type="AlphaFoldDB" id="M5EWT2"/>
<name>M5EWT2_9HYPH</name>
<dbReference type="Proteomes" id="UP000012062">
    <property type="component" value="Unassembled WGS sequence"/>
</dbReference>
<evidence type="ECO:0000256" key="2">
    <source>
        <dbReference type="ARBA" id="ARBA00023008"/>
    </source>
</evidence>
<feature type="binding site" evidence="3">
    <location>
        <position position="169"/>
    </location>
    <ligand>
        <name>Cu cation</name>
        <dbReference type="ChEBI" id="CHEBI:23378"/>
    </ligand>
</feature>
<dbReference type="PANTHER" id="PTHR12151:SF25">
    <property type="entry name" value="LINALOOL DEHYDRATASE_ISOMERASE DOMAIN-CONTAINING PROTEIN"/>
    <property type="match status" value="1"/>
</dbReference>
<feature type="disulfide bond" description="Redox-active" evidence="4">
    <location>
        <begin position="81"/>
        <end position="85"/>
    </location>
</feature>
<dbReference type="Pfam" id="PF02630">
    <property type="entry name" value="SCO1-SenC"/>
    <property type="match status" value="1"/>
</dbReference>
<keyword evidence="3" id="KW-0479">Metal-binding</keyword>
<evidence type="ECO:0000256" key="1">
    <source>
        <dbReference type="ARBA" id="ARBA00010996"/>
    </source>
</evidence>
<accession>M5EWT2</accession>
<dbReference type="PANTHER" id="PTHR12151">
    <property type="entry name" value="ELECTRON TRANSPORT PROTIN SCO1/SENC FAMILY MEMBER"/>
    <property type="match status" value="1"/>
</dbReference>
<evidence type="ECO:0000256" key="3">
    <source>
        <dbReference type="PIRSR" id="PIRSR603782-1"/>
    </source>
</evidence>
<dbReference type="STRING" id="1297569.MESS2_740010"/>
<dbReference type="RefSeq" id="WP_008877257.1">
    <property type="nucleotide sequence ID" value="NZ_CAUM01000144.1"/>
</dbReference>
<feature type="binding site" evidence="3">
    <location>
        <position position="85"/>
    </location>
    <ligand>
        <name>Cu cation</name>
        <dbReference type="ChEBI" id="CHEBI:23378"/>
    </ligand>
</feature>
<protein>
    <submittedName>
        <fullName evidence="5">SCO1/SenC superfamily</fullName>
    </submittedName>
</protein>
<keyword evidence="6" id="KW-1185">Reference proteome</keyword>
<keyword evidence="2 3" id="KW-0186">Copper</keyword>
<dbReference type="EMBL" id="CAUM01000144">
    <property type="protein sequence ID" value="CCV08383.1"/>
    <property type="molecule type" value="Genomic_DNA"/>
</dbReference>
<dbReference type="FunFam" id="3.40.30.10:FF:000013">
    <property type="entry name" value="Blast:Protein SCO1 homolog, mitochondrial"/>
    <property type="match status" value="1"/>
</dbReference>